<feature type="region of interest" description="Disordered" evidence="2">
    <location>
        <begin position="493"/>
        <end position="575"/>
    </location>
</feature>
<feature type="compositionally biased region" description="Basic and acidic residues" evidence="2">
    <location>
        <begin position="250"/>
        <end position="275"/>
    </location>
</feature>
<dbReference type="AlphaFoldDB" id="A0A3M7EZY7"/>
<dbReference type="InterPro" id="IPR036483">
    <property type="entry name" value="PWI_dom_sf"/>
</dbReference>
<evidence type="ECO:0000313" key="4">
    <source>
        <dbReference type="EMBL" id="RMY82007.1"/>
    </source>
</evidence>
<feature type="compositionally biased region" description="Basic and acidic residues" evidence="2">
    <location>
        <begin position="565"/>
        <end position="575"/>
    </location>
</feature>
<feature type="compositionally biased region" description="Basic and acidic residues" evidence="2">
    <location>
        <begin position="186"/>
        <end position="197"/>
    </location>
</feature>
<sequence length="575" mass="66124">MSAALTTDVDKRLLRTTKFPPEFNKKVDTTKVKCEVITTWAAGELKRILGDVDEILAGLVSGFIEDNRFPDIKAFQISLTGFLDKETPAFCQHLWNLLLSAQESGTGVPKELLEAKKTELINERLEEERQRKAAQKQQDAERAHERDMARIRERERGHPNRRGRGGRDRRDRPPRRDSRSPPPRRGRNDDDSYRRGTDSYVPRGRRQRHRSPSTSRSRSRDQSPPRRRRRSTPDRSRSPSRRRRYSSSPSRERGGNKWERRDSDRHRARSPVDRRVRSRSPRRHRHHRRRSVSSDSRSPPRRNRRSSPSPPSPSASRDRPAEARSSSPPSQKNTRRKSRNDDLIQRPSHDGSRLSRQPSHSETTTNDELKRRGSEPHDQPAKRPRNTNSVGIEDKSPTNSGAEYIEESGFSFLNAAARDPNRWMRFDMPGTSFEWQLGHRPPHNGRITTFRGPAPASSRNFAVPKPRELFPEHRGGTIRGDTQTHRLGFESHQAANQQPQAVLPSQNAPMTRSMPSVVPPTAPALSFTPASPDNQEQPLSEREMQEKKKKFITQRDSGWYPSLNKRKDSFNDPGK</sequence>
<organism evidence="4 5">
    <name type="scientific">Hortaea werneckii</name>
    <name type="common">Black yeast</name>
    <name type="synonym">Cladosporium werneckii</name>
    <dbReference type="NCBI Taxonomy" id="91943"/>
    <lineage>
        <taxon>Eukaryota</taxon>
        <taxon>Fungi</taxon>
        <taxon>Dikarya</taxon>
        <taxon>Ascomycota</taxon>
        <taxon>Pezizomycotina</taxon>
        <taxon>Dothideomycetes</taxon>
        <taxon>Dothideomycetidae</taxon>
        <taxon>Mycosphaerellales</taxon>
        <taxon>Teratosphaeriaceae</taxon>
        <taxon>Hortaea</taxon>
    </lineage>
</organism>
<evidence type="ECO:0000256" key="1">
    <source>
        <dbReference type="ARBA" id="ARBA00022664"/>
    </source>
</evidence>
<comment type="caution">
    <text evidence="4">The sequence shown here is derived from an EMBL/GenBank/DDBJ whole genome shotgun (WGS) entry which is preliminary data.</text>
</comment>
<dbReference type="PANTHER" id="PTHR23148">
    <property type="entry name" value="SERINE/ARGININE REGULATED NUCLEAR MATRIX PROTEIN"/>
    <property type="match status" value="1"/>
</dbReference>
<dbReference type="SMART" id="SM00311">
    <property type="entry name" value="PWI"/>
    <property type="match status" value="1"/>
</dbReference>
<gene>
    <name evidence="4" type="ORF">D0861_08078</name>
</gene>
<protein>
    <recommendedName>
        <fullName evidence="3">PWI domain-containing protein</fullName>
    </recommendedName>
</protein>
<evidence type="ECO:0000256" key="2">
    <source>
        <dbReference type="SAM" id="MobiDB-lite"/>
    </source>
</evidence>
<evidence type="ECO:0000313" key="5">
    <source>
        <dbReference type="Proteomes" id="UP000268823"/>
    </source>
</evidence>
<dbReference type="VEuPathDB" id="FungiDB:BTJ68_00655"/>
<feature type="region of interest" description="Disordered" evidence="2">
    <location>
        <begin position="126"/>
        <end position="402"/>
    </location>
</feature>
<feature type="compositionally biased region" description="Polar residues" evidence="2">
    <location>
        <begin position="493"/>
        <end position="514"/>
    </location>
</feature>
<feature type="compositionally biased region" description="Polar residues" evidence="2">
    <location>
        <begin position="354"/>
        <end position="366"/>
    </location>
</feature>
<reference evidence="4 5" key="1">
    <citation type="journal article" date="2018" name="BMC Genomics">
        <title>Genomic evidence for intraspecific hybridization in a clonal and extremely halotolerant yeast.</title>
        <authorList>
            <person name="Gostincar C."/>
            <person name="Stajich J.E."/>
            <person name="Zupancic J."/>
            <person name="Zalar P."/>
            <person name="Gunde-Cimerman N."/>
        </authorList>
    </citation>
    <scope>NUCLEOTIDE SEQUENCE [LARGE SCALE GENOMIC DNA]</scope>
    <source>
        <strain evidence="4 5">EXF-2788</strain>
    </source>
</reference>
<dbReference type="PROSITE" id="PS51025">
    <property type="entry name" value="PWI"/>
    <property type="match status" value="1"/>
</dbReference>
<feature type="domain" description="PWI" evidence="3">
    <location>
        <begin position="16"/>
        <end position="115"/>
    </location>
</feature>
<keyword evidence="1" id="KW-0507">mRNA processing</keyword>
<feature type="compositionally biased region" description="Basic and acidic residues" evidence="2">
    <location>
        <begin position="367"/>
        <end position="381"/>
    </location>
</feature>
<dbReference type="GO" id="GO:0006397">
    <property type="term" value="P:mRNA processing"/>
    <property type="evidence" value="ECO:0007669"/>
    <property type="project" value="UniProtKB-KW"/>
</dbReference>
<dbReference type="GO" id="GO:0048024">
    <property type="term" value="P:regulation of mRNA splicing, via spliceosome"/>
    <property type="evidence" value="ECO:0007669"/>
    <property type="project" value="TreeGrafter"/>
</dbReference>
<name>A0A3M7EZY7_HORWE</name>
<accession>A0A3M7EZY7</accession>
<dbReference type="Proteomes" id="UP000268823">
    <property type="component" value="Unassembled WGS sequence"/>
</dbReference>
<dbReference type="InterPro" id="IPR002483">
    <property type="entry name" value="PWI_dom"/>
</dbReference>
<dbReference type="InterPro" id="IPR052225">
    <property type="entry name" value="Ser/Arg_repetitive_matrix"/>
</dbReference>
<dbReference type="Gene3D" id="1.20.1390.10">
    <property type="entry name" value="PWI domain"/>
    <property type="match status" value="1"/>
</dbReference>
<evidence type="ECO:0000259" key="3">
    <source>
        <dbReference type="PROSITE" id="PS51025"/>
    </source>
</evidence>
<dbReference type="GO" id="GO:0005681">
    <property type="term" value="C:spliceosomal complex"/>
    <property type="evidence" value="ECO:0007669"/>
    <property type="project" value="TreeGrafter"/>
</dbReference>
<feature type="compositionally biased region" description="Basic and acidic residues" evidence="2">
    <location>
        <begin position="339"/>
        <end position="353"/>
    </location>
</feature>
<dbReference type="PANTHER" id="PTHR23148:SF0">
    <property type="entry name" value="SERINE_ARGININE REPETITIVE MATRIX PROTEIN 1"/>
    <property type="match status" value="1"/>
</dbReference>
<dbReference type="GO" id="GO:0003723">
    <property type="term" value="F:RNA binding"/>
    <property type="evidence" value="ECO:0007669"/>
    <property type="project" value="TreeGrafter"/>
</dbReference>
<proteinExistence type="predicted"/>
<feature type="compositionally biased region" description="Basic and acidic residues" evidence="2">
    <location>
        <begin position="165"/>
        <end position="179"/>
    </location>
</feature>
<dbReference type="EMBL" id="QWIR01000231">
    <property type="protein sequence ID" value="RMY82007.1"/>
    <property type="molecule type" value="Genomic_DNA"/>
</dbReference>
<dbReference type="Pfam" id="PF01480">
    <property type="entry name" value="PWI"/>
    <property type="match status" value="1"/>
</dbReference>
<feature type="compositionally biased region" description="Basic residues" evidence="2">
    <location>
        <begin position="276"/>
        <end position="291"/>
    </location>
</feature>
<feature type="compositionally biased region" description="Polar residues" evidence="2">
    <location>
        <begin position="528"/>
        <end position="538"/>
    </location>
</feature>
<dbReference type="OrthoDB" id="163257at2759"/>
<dbReference type="SUPFAM" id="SSF101233">
    <property type="entry name" value="PWI domain"/>
    <property type="match status" value="1"/>
</dbReference>
<feature type="compositionally biased region" description="Basic and acidic residues" evidence="2">
    <location>
        <begin position="138"/>
        <end position="158"/>
    </location>
</feature>